<dbReference type="PANTHER" id="PTHR13947">
    <property type="entry name" value="GNAT FAMILY N-ACETYLTRANSFERASE"/>
    <property type="match status" value="1"/>
</dbReference>
<dbReference type="Proteomes" id="UP000829829">
    <property type="component" value="Chromosome 2"/>
</dbReference>
<evidence type="ECO:0000313" key="3">
    <source>
        <dbReference type="Proteomes" id="UP000829829"/>
    </source>
</evidence>
<organism evidence="2 3">
    <name type="scientific">Leptospira noguchii</name>
    <dbReference type="NCBI Taxonomy" id="28182"/>
    <lineage>
        <taxon>Bacteria</taxon>
        <taxon>Pseudomonadati</taxon>
        <taxon>Spirochaetota</taxon>
        <taxon>Spirochaetia</taxon>
        <taxon>Leptospirales</taxon>
        <taxon>Leptospiraceae</taxon>
        <taxon>Leptospira</taxon>
    </lineage>
</organism>
<gene>
    <name evidence="2" type="primary">arsN2</name>
    <name evidence="2" type="ORF">MAL03_18330</name>
</gene>
<dbReference type="NCBIfam" id="NF040501">
    <property type="entry name" value="resist_ArsN2"/>
    <property type="match status" value="1"/>
</dbReference>
<evidence type="ECO:0000256" key="1">
    <source>
        <dbReference type="ARBA" id="ARBA00022679"/>
    </source>
</evidence>
<dbReference type="CDD" id="cd04301">
    <property type="entry name" value="NAT_SF"/>
    <property type="match status" value="1"/>
</dbReference>
<dbReference type="RefSeq" id="WP_004455348.1">
    <property type="nucleotide sequence ID" value="NZ_CP091941.1"/>
</dbReference>
<dbReference type="SUPFAM" id="SSF55729">
    <property type="entry name" value="Acyl-CoA N-acyltransferases (Nat)"/>
    <property type="match status" value="1"/>
</dbReference>
<reference evidence="2" key="1">
    <citation type="submission" date="2022-02" db="EMBL/GenBank/DDBJ databases">
        <title>The genetically variable rfb locus in Leptospira is a mobile cassette and a molecular signature of serovar identity.</title>
        <authorList>
            <person name="Nieves C."/>
            <person name="Vincent A.T."/>
            <person name="Zarantonelli L."/>
            <person name="Picardeau M."/>
            <person name="Veyrier F.J."/>
            <person name="Buschiazzo A."/>
        </authorList>
    </citation>
    <scope>NUCLEOTIDE SEQUENCE</scope>
    <source>
        <strain evidence="2">IP1512017</strain>
    </source>
</reference>
<accession>A0A9Q8RS54</accession>
<dbReference type="InterPro" id="IPR000182">
    <property type="entry name" value="GNAT_dom"/>
</dbReference>
<dbReference type="Pfam" id="PF13508">
    <property type="entry name" value="Acetyltransf_7"/>
    <property type="match status" value="1"/>
</dbReference>
<dbReference type="AlphaFoldDB" id="A0A9Q8RS54"/>
<dbReference type="InterPro" id="IPR050769">
    <property type="entry name" value="NAT_camello-type"/>
</dbReference>
<dbReference type="PROSITE" id="PS51186">
    <property type="entry name" value="GNAT"/>
    <property type="match status" value="1"/>
</dbReference>
<dbReference type="InterPro" id="IPR016181">
    <property type="entry name" value="Acyl_CoA_acyltransferase"/>
</dbReference>
<proteinExistence type="predicted"/>
<dbReference type="Gene3D" id="3.40.630.30">
    <property type="match status" value="1"/>
</dbReference>
<name>A0A9Q8RS54_9LEPT</name>
<sequence length="150" mass="17199">MDNIIYKPATKNDEPLIKSLLAKNNLPYGDIKAENIIDFIIAKYEDKIIGVIGLEIFDHVALLRSLCVEEEYRKEKIGISLYKKITAYAHAKRIKELYLLTTTADKYFNRLGFEIVNRLTAPDLIKMSLEFKDYCPSSAVFMKLSLDCAI</sequence>
<dbReference type="GO" id="GO:0008080">
    <property type="term" value="F:N-acetyltransferase activity"/>
    <property type="evidence" value="ECO:0007669"/>
    <property type="project" value="InterPro"/>
</dbReference>
<keyword evidence="1" id="KW-0808">Transferase</keyword>
<dbReference type="PANTHER" id="PTHR13947:SF37">
    <property type="entry name" value="LD18367P"/>
    <property type="match status" value="1"/>
</dbReference>
<evidence type="ECO:0000313" key="2">
    <source>
        <dbReference type="EMBL" id="UOG58622.1"/>
    </source>
</evidence>
<dbReference type="EMBL" id="CP091958">
    <property type="protein sequence ID" value="UOG58622.1"/>
    <property type="molecule type" value="Genomic_DNA"/>
</dbReference>
<protein>
    <submittedName>
        <fullName evidence="2">Arsenic resistance N-acetyltransferase ArsN2</fullName>
    </submittedName>
</protein>